<keyword evidence="3" id="KW-0203">Cytokinin biosynthesis</keyword>
<dbReference type="Pfam" id="PF03641">
    <property type="entry name" value="Lysine_decarbox"/>
    <property type="match status" value="1"/>
</dbReference>
<dbReference type="GO" id="GO:0005829">
    <property type="term" value="C:cytosol"/>
    <property type="evidence" value="ECO:0007669"/>
    <property type="project" value="TreeGrafter"/>
</dbReference>
<dbReference type="RefSeq" id="WP_005550404.1">
    <property type="nucleotide sequence ID" value="NZ_CP012959.1"/>
</dbReference>
<dbReference type="EMBL" id="PCGW01000020">
    <property type="protein sequence ID" value="PHO19957.1"/>
    <property type="molecule type" value="Genomic_DNA"/>
</dbReference>
<dbReference type="Proteomes" id="UP000323012">
    <property type="component" value="Unassembled WGS sequence"/>
</dbReference>
<reference evidence="4 7" key="1">
    <citation type="submission" date="2015-10" db="EMBL/GenBank/DDBJ databases">
        <title>Tn-seq of a polymicrobial infection.</title>
        <authorList>
            <person name="Stacy A."/>
            <person name="Rumbaugh K.P."/>
            <person name="Whiteley M."/>
        </authorList>
    </citation>
    <scope>NUCLEOTIDE SEQUENCE [LARGE SCALE GENOMIC DNA]</scope>
    <source>
        <strain evidence="4 7">624</strain>
    </source>
</reference>
<name>A0A142G210_AGGAC</name>
<dbReference type="NCBIfam" id="TIGR00730">
    <property type="entry name" value="Rossman fold protein, TIGR00730 family"/>
    <property type="match status" value="1"/>
</dbReference>
<dbReference type="eggNOG" id="COG1611">
    <property type="taxonomic scope" value="Bacteria"/>
</dbReference>
<evidence type="ECO:0000313" key="7">
    <source>
        <dbReference type="Proteomes" id="UP000072236"/>
    </source>
</evidence>
<evidence type="ECO:0000256" key="2">
    <source>
        <dbReference type="ARBA" id="ARBA00006763"/>
    </source>
</evidence>
<dbReference type="PANTHER" id="PTHR31223">
    <property type="entry name" value="LOG FAMILY PROTEIN YJL055W"/>
    <property type="match status" value="1"/>
</dbReference>
<gene>
    <name evidence="4" type="ORF">ACT75_09285</name>
    <name evidence="5" type="ORF">CQR80_09390</name>
    <name evidence="6" type="ORF">FXB79_08240</name>
</gene>
<evidence type="ECO:0000313" key="4">
    <source>
        <dbReference type="EMBL" id="AMQ94690.1"/>
    </source>
</evidence>
<dbReference type="GO" id="GO:0008714">
    <property type="term" value="F:AMP nucleosidase activity"/>
    <property type="evidence" value="ECO:0007669"/>
    <property type="project" value="UniProtKB-EC"/>
</dbReference>
<dbReference type="SUPFAM" id="SSF102405">
    <property type="entry name" value="MCP/YpsA-like"/>
    <property type="match status" value="1"/>
</dbReference>
<evidence type="ECO:0000313" key="5">
    <source>
        <dbReference type="EMBL" id="PHO19957.1"/>
    </source>
</evidence>
<evidence type="ECO:0000313" key="8">
    <source>
        <dbReference type="Proteomes" id="UP000226080"/>
    </source>
</evidence>
<evidence type="ECO:0000256" key="3">
    <source>
        <dbReference type="RuleBase" id="RU363015"/>
    </source>
</evidence>
<dbReference type="GO" id="GO:0009691">
    <property type="term" value="P:cytokinin biosynthetic process"/>
    <property type="evidence" value="ECO:0007669"/>
    <property type="project" value="UniProtKB-UniRule"/>
</dbReference>
<evidence type="ECO:0000256" key="1">
    <source>
        <dbReference type="ARBA" id="ARBA00000274"/>
    </source>
</evidence>
<dbReference type="Proteomes" id="UP000072236">
    <property type="component" value="Chromosome"/>
</dbReference>
<accession>A0A142G210</accession>
<sequence length="189" mass="20998">MNIVVYCGAALGNLPSYRQVTIQLGEWITQHRHTLVYGGGKAGLMGVLADTVLSNGGTVIGVIPEFLQVRELIHQGCTEIIIVDSMSERKAKMLALADACIALPGGPGTLEEISEVYSWARIGKNPHPCILFNQDGFYEPLRSQYQSMVTAGFLTQSHFDKLLFSTNIFEIERFILDYQVPEIRTYEDV</sequence>
<comment type="catalytic activity">
    <reaction evidence="1">
        <text>AMP + H2O = D-ribose 5-phosphate + adenine</text>
        <dbReference type="Rhea" id="RHEA:20129"/>
        <dbReference type="ChEBI" id="CHEBI:15377"/>
        <dbReference type="ChEBI" id="CHEBI:16708"/>
        <dbReference type="ChEBI" id="CHEBI:78346"/>
        <dbReference type="ChEBI" id="CHEBI:456215"/>
        <dbReference type="EC" id="3.2.2.4"/>
    </reaction>
</comment>
<dbReference type="EC" id="3.2.2.n1" evidence="3"/>
<dbReference type="KEGG" id="aact:ACT75_09285"/>
<dbReference type="OrthoDB" id="9801098at2"/>
<organism evidence="6 9">
    <name type="scientific">Aggregatibacter actinomycetemcomitans</name>
    <name type="common">Actinobacillus actinomycetemcomitans</name>
    <name type="synonym">Haemophilus actinomycetemcomitans</name>
    <dbReference type="NCBI Taxonomy" id="714"/>
    <lineage>
        <taxon>Bacteria</taxon>
        <taxon>Pseudomonadati</taxon>
        <taxon>Pseudomonadota</taxon>
        <taxon>Gammaproteobacteria</taxon>
        <taxon>Pasteurellales</taxon>
        <taxon>Pasteurellaceae</taxon>
        <taxon>Aggregatibacter</taxon>
    </lineage>
</organism>
<dbReference type="EMBL" id="VSED01000022">
    <property type="protein sequence ID" value="TYA38560.1"/>
    <property type="molecule type" value="Genomic_DNA"/>
</dbReference>
<dbReference type="PANTHER" id="PTHR31223:SF70">
    <property type="entry name" value="LOG FAMILY PROTEIN YJL055W"/>
    <property type="match status" value="1"/>
</dbReference>
<dbReference type="EMBL" id="CP012959">
    <property type="protein sequence ID" value="AMQ94690.1"/>
    <property type="molecule type" value="Genomic_DNA"/>
</dbReference>
<keyword evidence="3" id="KW-0378">Hydrolase</keyword>
<reference evidence="6 9" key="3">
    <citation type="submission" date="2019-08" db="EMBL/GenBank/DDBJ databases">
        <title>Whole genome sequencing of Aggregatibacter actinomycetemcomitans cultured from blood stream infections in Denmark reveals a novel phylogenetic lineage expressing serotype a membrane O polysaccharide.</title>
        <authorList>
            <person name="Nedergaard S."/>
            <person name="Kobel C.M."/>
            <person name="Nielsen M.B."/>
            <person name="Moeller R.T."/>
            <person name="Jensen A.B."/>
            <person name="Noerskov-Lauritsen N."/>
        </authorList>
    </citation>
    <scope>NUCLEOTIDE SEQUENCE [LARGE SCALE GENOMIC DNA]</scope>
    <source>
        <strain evidence="6 9">PN_563</strain>
    </source>
</reference>
<evidence type="ECO:0000313" key="6">
    <source>
        <dbReference type="EMBL" id="TYA38560.1"/>
    </source>
</evidence>
<proteinExistence type="inferred from homology"/>
<protein>
    <recommendedName>
        <fullName evidence="3">Cytokinin riboside 5'-monophosphate phosphoribohydrolase</fullName>
        <ecNumber evidence="3">3.2.2.n1</ecNumber>
    </recommendedName>
</protein>
<dbReference type="AlphaFoldDB" id="A0A142G210"/>
<dbReference type="Proteomes" id="UP000226080">
    <property type="component" value="Unassembled WGS sequence"/>
</dbReference>
<evidence type="ECO:0000313" key="9">
    <source>
        <dbReference type="Proteomes" id="UP000323012"/>
    </source>
</evidence>
<reference evidence="5 8" key="2">
    <citation type="submission" date="2017-10" db="EMBL/GenBank/DDBJ databases">
        <title>Draft genome sequences of Aggregatibacter actinomycetemcomitans strains 310a and 310b.</title>
        <authorList>
            <person name="May A.C."/>
            <person name="Ohta H."/>
            <person name="Maeda H."/>
            <person name="Kokeguchi S."/>
            <person name="Cugini C."/>
        </authorList>
    </citation>
    <scope>NUCLEOTIDE SEQUENCE [LARGE SCALE GENOMIC DNA]</scope>
    <source>
        <strain evidence="5 8">310b</strain>
    </source>
</reference>
<dbReference type="SMR" id="A0A142G210"/>
<dbReference type="InterPro" id="IPR031100">
    <property type="entry name" value="LOG_fam"/>
</dbReference>
<keyword evidence="8" id="KW-1185">Reference proteome</keyword>
<dbReference type="InterPro" id="IPR005269">
    <property type="entry name" value="LOG"/>
</dbReference>
<comment type="similarity">
    <text evidence="2 3">Belongs to the LOG family.</text>
</comment>
<dbReference type="Gene3D" id="3.40.50.450">
    <property type="match status" value="1"/>
</dbReference>